<dbReference type="EMBL" id="HBUE01066987">
    <property type="protein sequence ID" value="CAG6471085.1"/>
    <property type="molecule type" value="Transcribed_RNA"/>
</dbReference>
<evidence type="ECO:0000256" key="1">
    <source>
        <dbReference type="SAM" id="MobiDB-lite"/>
    </source>
</evidence>
<organism evidence="2">
    <name type="scientific">Culex pipiens</name>
    <name type="common">House mosquito</name>
    <dbReference type="NCBI Taxonomy" id="7175"/>
    <lineage>
        <taxon>Eukaryota</taxon>
        <taxon>Metazoa</taxon>
        <taxon>Ecdysozoa</taxon>
        <taxon>Arthropoda</taxon>
        <taxon>Hexapoda</taxon>
        <taxon>Insecta</taxon>
        <taxon>Pterygota</taxon>
        <taxon>Neoptera</taxon>
        <taxon>Endopterygota</taxon>
        <taxon>Diptera</taxon>
        <taxon>Nematocera</taxon>
        <taxon>Culicoidea</taxon>
        <taxon>Culicidae</taxon>
        <taxon>Culicinae</taxon>
        <taxon>Culicini</taxon>
        <taxon>Culex</taxon>
        <taxon>Culex</taxon>
    </lineage>
</organism>
<name>A0A8D8BGC3_CULPI</name>
<dbReference type="EMBL" id="HBUE01066984">
    <property type="protein sequence ID" value="CAG6471081.1"/>
    <property type="molecule type" value="Transcribed_RNA"/>
</dbReference>
<feature type="compositionally biased region" description="Basic and acidic residues" evidence="1">
    <location>
        <begin position="13"/>
        <end position="31"/>
    </location>
</feature>
<feature type="region of interest" description="Disordered" evidence="1">
    <location>
        <begin position="1"/>
        <end position="83"/>
    </location>
</feature>
<accession>A0A8D8BGC3</accession>
<proteinExistence type="predicted"/>
<evidence type="ECO:0000313" key="2">
    <source>
        <dbReference type="EMBL" id="CAG6471081.1"/>
    </source>
</evidence>
<protein>
    <submittedName>
        <fullName evidence="2">(northern house mosquito) hypothetical protein</fullName>
    </submittedName>
</protein>
<dbReference type="AlphaFoldDB" id="A0A8D8BGC3"/>
<sequence length="156" mass="17063">MRPLHPSPGALPQHHESPDRDRQLRLLELQRAHPRQTVCPHATTPGADLPAADSAHDGTADAIGGRRGFPAKEQSPDQHPAVPIPSQVLSERANHFAAPGLRYFRSLCHTATCSSSKMSVFPYRQQFRTQLGTLLPDYELGSTVPPKYGISDCTNP</sequence>
<reference evidence="2" key="1">
    <citation type="submission" date="2021-05" db="EMBL/GenBank/DDBJ databases">
        <authorList>
            <person name="Alioto T."/>
            <person name="Alioto T."/>
            <person name="Gomez Garrido J."/>
        </authorList>
    </citation>
    <scope>NUCLEOTIDE SEQUENCE</scope>
</reference>